<keyword evidence="3" id="KW-0479">Metal-binding</keyword>
<dbReference type="UniPathway" id="UPA00850"/>
<dbReference type="RefSeq" id="XP_007704342.1">
    <property type="nucleotide sequence ID" value="XM_007706152.1"/>
</dbReference>
<comment type="similarity">
    <text evidence="1">Belongs to the folylpolyglutamate synthase family.</text>
</comment>
<gene>
    <name evidence="9" type="ORF">COCSADRAFT_99608</name>
</gene>
<keyword evidence="5" id="KW-0067">ATP-binding</keyword>
<dbReference type="GeneID" id="19141864"/>
<keyword evidence="6" id="KW-0460">Magnesium</keyword>
<reference evidence="9 10" key="1">
    <citation type="journal article" date="2012" name="PLoS Pathog.">
        <title>Diverse lifestyles and strategies of plant pathogenesis encoded in the genomes of eighteen Dothideomycetes fungi.</title>
        <authorList>
            <person name="Ohm R.A."/>
            <person name="Feau N."/>
            <person name="Henrissat B."/>
            <person name="Schoch C.L."/>
            <person name="Horwitz B.A."/>
            <person name="Barry K.W."/>
            <person name="Condon B.J."/>
            <person name="Copeland A.C."/>
            <person name="Dhillon B."/>
            <person name="Glaser F."/>
            <person name="Hesse C.N."/>
            <person name="Kosti I."/>
            <person name="LaButti K."/>
            <person name="Lindquist E.A."/>
            <person name="Lucas S."/>
            <person name="Salamov A.A."/>
            <person name="Bradshaw R.E."/>
            <person name="Ciuffetti L."/>
            <person name="Hamelin R.C."/>
            <person name="Kema G.H.J."/>
            <person name="Lawrence C."/>
            <person name="Scott J.A."/>
            <person name="Spatafora J.W."/>
            <person name="Turgeon B.G."/>
            <person name="de Wit P.J.G.M."/>
            <person name="Zhong S."/>
            <person name="Goodwin S.B."/>
            <person name="Grigoriev I.V."/>
        </authorList>
    </citation>
    <scope>NUCLEOTIDE SEQUENCE [LARGE SCALE GENOMIC DNA]</scope>
    <source>
        <strain evidence="10">ND90Pr / ATCC 201652</strain>
    </source>
</reference>
<evidence type="ECO:0000313" key="10">
    <source>
        <dbReference type="Proteomes" id="UP000016934"/>
    </source>
</evidence>
<organism evidence="9 10">
    <name type="scientific">Cochliobolus sativus (strain ND90Pr / ATCC 201652)</name>
    <name type="common">Common root rot and spot blotch fungus</name>
    <name type="synonym">Bipolaris sorokiniana</name>
    <dbReference type="NCBI Taxonomy" id="665912"/>
    <lineage>
        <taxon>Eukaryota</taxon>
        <taxon>Fungi</taxon>
        <taxon>Dikarya</taxon>
        <taxon>Ascomycota</taxon>
        <taxon>Pezizomycotina</taxon>
        <taxon>Dothideomycetes</taxon>
        <taxon>Pleosporomycetidae</taxon>
        <taxon>Pleosporales</taxon>
        <taxon>Pleosporineae</taxon>
        <taxon>Pleosporaceae</taxon>
        <taxon>Bipolaris</taxon>
    </lineage>
</organism>
<dbReference type="OMA" id="NENYLVY"/>
<dbReference type="HOGENOM" id="CLU_015869_2_1_1"/>
<dbReference type="EMBL" id="KB445651">
    <property type="protein sequence ID" value="EMD60128.1"/>
    <property type="molecule type" value="Genomic_DNA"/>
</dbReference>
<dbReference type="GO" id="GO:0005524">
    <property type="term" value="F:ATP binding"/>
    <property type="evidence" value="ECO:0007669"/>
    <property type="project" value="UniProtKB-KW"/>
</dbReference>
<dbReference type="GO" id="GO:0005739">
    <property type="term" value="C:mitochondrion"/>
    <property type="evidence" value="ECO:0007669"/>
    <property type="project" value="TreeGrafter"/>
</dbReference>
<dbReference type="GO" id="GO:0005829">
    <property type="term" value="C:cytosol"/>
    <property type="evidence" value="ECO:0007669"/>
    <property type="project" value="TreeGrafter"/>
</dbReference>
<dbReference type="GO" id="GO:0004326">
    <property type="term" value="F:tetrahydrofolylpolyglutamate synthase activity"/>
    <property type="evidence" value="ECO:0007669"/>
    <property type="project" value="InterPro"/>
</dbReference>
<evidence type="ECO:0000256" key="2">
    <source>
        <dbReference type="ARBA" id="ARBA00022598"/>
    </source>
</evidence>
<evidence type="ECO:0000256" key="4">
    <source>
        <dbReference type="ARBA" id="ARBA00022741"/>
    </source>
</evidence>
<feature type="region of interest" description="Disordered" evidence="7">
    <location>
        <begin position="522"/>
        <end position="602"/>
    </location>
</feature>
<dbReference type="AlphaFoldDB" id="M2RYM6"/>
<feature type="compositionally biased region" description="Basic and acidic residues" evidence="7">
    <location>
        <begin position="572"/>
        <end position="598"/>
    </location>
</feature>
<keyword evidence="10" id="KW-1185">Reference proteome</keyword>
<dbReference type="InterPro" id="IPR036565">
    <property type="entry name" value="Mur-like_cat_sf"/>
</dbReference>
<dbReference type="Proteomes" id="UP000016934">
    <property type="component" value="Unassembled WGS sequence"/>
</dbReference>
<dbReference type="InterPro" id="IPR036615">
    <property type="entry name" value="Mur_ligase_C_dom_sf"/>
</dbReference>
<feature type="domain" description="Mur ligase central" evidence="8">
    <location>
        <begin position="25"/>
        <end position="179"/>
    </location>
</feature>
<dbReference type="Pfam" id="PF08245">
    <property type="entry name" value="Mur_ligase_M"/>
    <property type="match status" value="1"/>
</dbReference>
<reference evidence="10" key="2">
    <citation type="journal article" date="2013" name="PLoS Genet.">
        <title>Comparative genome structure, secondary metabolite, and effector coding capacity across Cochliobolus pathogens.</title>
        <authorList>
            <person name="Condon B.J."/>
            <person name="Leng Y."/>
            <person name="Wu D."/>
            <person name="Bushley K.E."/>
            <person name="Ohm R.A."/>
            <person name="Otillar R."/>
            <person name="Martin J."/>
            <person name="Schackwitz W."/>
            <person name="Grimwood J."/>
            <person name="MohdZainudin N."/>
            <person name="Xue C."/>
            <person name="Wang R."/>
            <person name="Manning V.A."/>
            <person name="Dhillon B."/>
            <person name="Tu Z.J."/>
            <person name="Steffenson B.J."/>
            <person name="Salamov A."/>
            <person name="Sun H."/>
            <person name="Lowry S."/>
            <person name="LaButti K."/>
            <person name="Han J."/>
            <person name="Copeland A."/>
            <person name="Lindquist E."/>
            <person name="Barry K."/>
            <person name="Schmutz J."/>
            <person name="Baker S.E."/>
            <person name="Ciuffetti L.M."/>
            <person name="Grigoriev I.V."/>
            <person name="Zhong S."/>
            <person name="Turgeon B.G."/>
        </authorList>
    </citation>
    <scope>NUCLEOTIDE SEQUENCE [LARGE SCALE GENOMIC DNA]</scope>
    <source>
        <strain evidence="10">ND90Pr / ATCC 201652</strain>
    </source>
</reference>
<evidence type="ECO:0000256" key="7">
    <source>
        <dbReference type="SAM" id="MobiDB-lite"/>
    </source>
</evidence>
<evidence type="ECO:0000259" key="8">
    <source>
        <dbReference type="Pfam" id="PF08245"/>
    </source>
</evidence>
<dbReference type="GO" id="GO:0008841">
    <property type="term" value="F:dihydrofolate synthase activity"/>
    <property type="evidence" value="ECO:0007669"/>
    <property type="project" value="TreeGrafter"/>
</dbReference>
<dbReference type="SUPFAM" id="SSF53623">
    <property type="entry name" value="MurD-like peptide ligases, catalytic domain"/>
    <property type="match status" value="1"/>
</dbReference>
<dbReference type="PANTHER" id="PTHR11136:SF0">
    <property type="entry name" value="DIHYDROFOLATE SYNTHETASE-RELATED"/>
    <property type="match status" value="1"/>
</dbReference>
<evidence type="ECO:0000256" key="1">
    <source>
        <dbReference type="ARBA" id="ARBA00008276"/>
    </source>
</evidence>
<feature type="compositionally biased region" description="Basic and acidic residues" evidence="7">
    <location>
        <begin position="481"/>
        <end position="490"/>
    </location>
</feature>
<sequence length="625" mass="70810">MIQPGLGRISQLLRNVEFPWKSIHVAGTNGKGSICHHASHLIKRKKIKVGKFTSPHLIDRWDCITINNQPVNELLFRKVESHYRDLSQRDGIPASPFEILTATAFHIFNEEKILIGVIEVGMGGREDATNILNNQAISVISKIDRDHQNFLGDTLEEIALHKAGILRPNVPYIINPRNEKNVQDVIDDYAKTIQAGPRLTHEPSDFQKSLFNKHDWKTFTNPLLPVQRDNVVLAAVAARQAVESIGLDFRPFDIGRFLLKSRLLVNPGRMELIRVPIIFGDDRNSQGPRILVDGAHNPNAAKLLKDYVRLVHSKGKIPGEGFPGKNGWPVTWVLAMTEGKDAHEYLRILLQPGDTVVTTTFAPVDGMPSVKPMDPNQLLEIAKSVQPRVTGMAMPKQGALRALCAAKFISKRHRPVVLAGSLYLVGDFHREFRSRNSKFYWTDPEFEPDRRIFKAILKEEEHRVKNWFSGYPADTVNNASTKDEKGHAEWNKQISHREKKRAIQEEIEALDRDMELLAEEEQRIGHRQSPDAENLGEPADSESVTSADELETSTEEHDDNADEPGESIQPCEESRTHSHIAQEDETKHEKDQTPEQSRRLKIRRVIWPGRTVDGYPKVQVLSEKK</sequence>
<dbReference type="OrthoDB" id="5212574at2759"/>
<dbReference type="Gene3D" id="3.90.190.20">
    <property type="entry name" value="Mur ligase, C-terminal domain"/>
    <property type="match status" value="1"/>
</dbReference>
<keyword evidence="2" id="KW-0436">Ligase</keyword>
<dbReference type="eggNOG" id="KOG2525">
    <property type="taxonomic scope" value="Eukaryota"/>
</dbReference>
<feature type="compositionally biased region" description="Acidic residues" evidence="7">
    <location>
        <begin position="548"/>
        <end position="565"/>
    </location>
</feature>
<dbReference type="PROSITE" id="PS01012">
    <property type="entry name" value="FOLYLPOLYGLU_SYNT_2"/>
    <property type="match status" value="1"/>
</dbReference>
<dbReference type="PANTHER" id="PTHR11136">
    <property type="entry name" value="FOLYLPOLYGLUTAMATE SYNTHASE-RELATED"/>
    <property type="match status" value="1"/>
</dbReference>
<name>M2RYM6_COCSN</name>
<evidence type="ECO:0000256" key="6">
    <source>
        <dbReference type="ARBA" id="ARBA00022842"/>
    </source>
</evidence>
<dbReference type="STRING" id="665912.M2RYM6"/>
<dbReference type="Gene3D" id="3.40.1190.10">
    <property type="entry name" value="Mur-like, catalytic domain"/>
    <property type="match status" value="1"/>
</dbReference>
<dbReference type="SUPFAM" id="SSF53244">
    <property type="entry name" value="MurD-like peptide ligases, peptide-binding domain"/>
    <property type="match status" value="1"/>
</dbReference>
<proteinExistence type="inferred from homology"/>
<evidence type="ECO:0000256" key="5">
    <source>
        <dbReference type="ARBA" id="ARBA00022840"/>
    </source>
</evidence>
<evidence type="ECO:0000313" key="9">
    <source>
        <dbReference type="EMBL" id="EMD60128.1"/>
    </source>
</evidence>
<dbReference type="InterPro" id="IPR018109">
    <property type="entry name" value="Folylpolyglutamate_synth_CS"/>
</dbReference>
<dbReference type="NCBIfam" id="TIGR01499">
    <property type="entry name" value="folC"/>
    <property type="match status" value="1"/>
</dbReference>
<keyword evidence="4" id="KW-0547">Nucleotide-binding</keyword>
<evidence type="ECO:0000256" key="3">
    <source>
        <dbReference type="ARBA" id="ARBA00022723"/>
    </source>
</evidence>
<dbReference type="InterPro" id="IPR013221">
    <property type="entry name" value="Mur_ligase_cen"/>
</dbReference>
<accession>M2RYM6</accession>
<dbReference type="InterPro" id="IPR001645">
    <property type="entry name" value="Folylpolyglutamate_synth"/>
</dbReference>
<dbReference type="KEGG" id="bsc:COCSADRAFT_99608"/>
<feature type="region of interest" description="Disordered" evidence="7">
    <location>
        <begin position="478"/>
        <end position="500"/>
    </location>
</feature>
<protein>
    <recommendedName>
        <fullName evidence="8">Mur ligase central domain-containing protein</fullName>
    </recommendedName>
</protein>
<dbReference type="GO" id="GO:0046872">
    <property type="term" value="F:metal ion binding"/>
    <property type="evidence" value="ECO:0007669"/>
    <property type="project" value="UniProtKB-KW"/>
</dbReference>